<organism evidence="2 3">
    <name type="scientific">Lentinus tigrinus ALCF2SS1-6</name>
    <dbReference type="NCBI Taxonomy" id="1328759"/>
    <lineage>
        <taxon>Eukaryota</taxon>
        <taxon>Fungi</taxon>
        <taxon>Dikarya</taxon>
        <taxon>Basidiomycota</taxon>
        <taxon>Agaricomycotina</taxon>
        <taxon>Agaricomycetes</taxon>
        <taxon>Polyporales</taxon>
        <taxon>Polyporaceae</taxon>
        <taxon>Lentinus</taxon>
    </lineage>
</organism>
<accession>A0A5C2SPL3</accession>
<feature type="compositionally biased region" description="Basic and acidic residues" evidence="1">
    <location>
        <begin position="109"/>
        <end position="123"/>
    </location>
</feature>
<sequence length="213" mass="23100">MRSGVAPLSKHAPLLTRAQSIAGEDKRVSPATAAHMSTFIYLSASRRLRPRFPTQAQAAHFTISPIASHPHSPAWPELPGSSPYSAEARDTPSQSTPVKSPAPCRRTRHAESTDAAEERPHDSYHVRSANPHLAAPPYTHLWPSPGMYRCVDPATCKTLSCLRLRMPHDREGARKGLAGRGTPPTAPTRRENLLPYASDQCSDGASQGAVRGY</sequence>
<proteinExistence type="predicted"/>
<evidence type="ECO:0000256" key="1">
    <source>
        <dbReference type="SAM" id="MobiDB-lite"/>
    </source>
</evidence>
<feature type="region of interest" description="Disordered" evidence="1">
    <location>
        <begin position="70"/>
        <end position="123"/>
    </location>
</feature>
<reference evidence="2" key="1">
    <citation type="journal article" date="2018" name="Genome Biol. Evol.">
        <title>Genomics and development of Lentinus tigrinus, a white-rot wood-decaying mushroom with dimorphic fruiting bodies.</title>
        <authorList>
            <person name="Wu B."/>
            <person name="Xu Z."/>
            <person name="Knudson A."/>
            <person name="Carlson A."/>
            <person name="Chen N."/>
            <person name="Kovaka S."/>
            <person name="LaButti K."/>
            <person name="Lipzen A."/>
            <person name="Pennachio C."/>
            <person name="Riley R."/>
            <person name="Schakwitz W."/>
            <person name="Umezawa K."/>
            <person name="Ohm R.A."/>
            <person name="Grigoriev I.V."/>
            <person name="Nagy L.G."/>
            <person name="Gibbons J."/>
            <person name="Hibbett D."/>
        </authorList>
    </citation>
    <scope>NUCLEOTIDE SEQUENCE [LARGE SCALE GENOMIC DNA]</scope>
    <source>
        <strain evidence="2">ALCF2SS1-6</strain>
    </source>
</reference>
<dbReference type="AlphaFoldDB" id="A0A5C2SPL3"/>
<name>A0A5C2SPL3_9APHY</name>
<dbReference type="Proteomes" id="UP000313359">
    <property type="component" value="Unassembled WGS sequence"/>
</dbReference>
<evidence type="ECO:0000313" key="3">
    <source>
        <dbReference type="Proteomes" id="UP000313359"/>
    </source>
</evidence>
<keyword evidence="3" id="KW-1185">Reference proteome</keyword>
<feature type="region of interest" description="Disordered" evidence="1">
    <location>
        <begin position="172"/>
        <end position="213"/>
    </location>
</feature>
<dbReference type="EMBL" id="ML122252">
    <property type="protein sequence ID" value="RPD65732.1"/>
    <property type="molecule type" value="Genomic_DNA"/>
</dbReference>
<protein>
    <submittedName>
        <fullName evidence="2">Uncharacterized protein</fullName>
    </submittedName>
</protein>
<evidence type="ECO:0000313" key="2">
    <source>
        <dbReference type="EMBL" id="RPD65732.1"/>
    </source>
</evidence>
<gene>
    <name evidence="2" type="ORF">L227DRAFT_219899</name>
</gene>